<dbReference type="AlphaFoldDB" id="A0AA42CTS1"/>
<keyword evidence="2" id="KW-0808">Transferase</keyword>
<accession>A0AA42CTS1</accession>
<dbReference type="InterPro" id="IPR036457">
    <property type="entry name" value="PPM-type-like_dom_sf"/>
</dbReference>
<sequence>MEDAARLSFGQAFVAADKRYHRSSMVVQIPDGEMMASQGACALISDSTSRNAIARQAGDLSARGFLADYYSTPEHWDVKTAATRVLRALNGWCYSQSRFVKGGGYVSSLSAMVFQGTDAHLFHMGDTLVFRLRGAEFEQISRDHVTDIGGYRYPSRALGMDANIDIDYMTLPMKQGDIFLFTTQAVRGTLLPSDYVQQIRLSADSLDGACQQLARAAAARAGERGYDGQSFCFQLVRVDRLPESGSEGPDLRFGKLPVPPELVPGEQFEGYDIEAALSPGGKARVYRVRDVDTDRRFIFKSPSPGLALDDAYLAHFMLQQWVAERVSSPFIVRSVSPARPRRHLYYLMEDVEGEPLDQWMARHPEASLEQRLDIAQQICKAVHALHRKNILHQGICPENIMLDRHEGVVLIDFGACYFMEHDDQEGARALVYDIGMNPHHSPEYALKDNVSRRSDQFALASVIYWLVSGGLPYGESLNGLAGRSELDGLAYRPLALQQPSLPPVLDDTLRRALMPQKALRYRRLSELVYGLKLARQAWHAGQELMEPPPQHVPAGRRTETRWKIVAGISLLALIISWWF</sequence>
<dbReference type="EMBL" id="JAPIVE010000001">
    <property type="protein sequence ID" value="MCX2523549.1"/>
    <property type="molecule type" value="Genomic_DNA"/>
</dbReference>
<dbReference type="Gene3D" id="3.30.200.20">
    <property type="entry name" value="Phosphorylase Kinase, domain 1"/>
    <property type="match status" value="1"/>
</dbReference>
<dbReference type="Pfam" id="PF00069">
    <property type="entry name" value="Pkinase"/>
    <property type="match status" value="1"/>
</dbReference>
<dbReference type="Gene3D" id="3.60.40.10">
    <property type="entry name" value="PPM-type phosphatase domain"/>
    <property type="match status" value="1"/>
</dbReference>
<dbReference type="SMART" id="SM00220">
    <property type="entry name" value="S_TKc"/>
    <property type="match status" value="1"/>
</dbReference>
<name>A0AA42CTS1_9GAMM</name>
<dbReference type="SUPFAM" id="SSF56112">
    <property type="entry name" value="Protein kinase-like (PK-like)"/>
    <property type="match status" value="1"/>
</dbReference>
<evidence type="ECO:0000256" key="3">
    <source>
        <dbReference type="ARBA" id="ARBA00022741"/>
    </source>
</evidence>
<dbReference type="InterPro" id="IPR011009">
    <property type="entry name" value="Kinase-like_dom_sf"/>
</dbReference>
<comment type="caution">
    <text evidence="7">The sequence shown here is derived from an EMBL/GenBank/DDBJ whole genome shotgun (WGS) entry which is preliminary data.</text>
</comment>
<keyword evidence="3" id="KW-0547">Nucleotide-binding</keyword>
<evidence type="ECO:0000313" key="8">
    <source>
        <dbReference type="Proteomes" id="UP001165678"/>
    </source>
</evidence>
<keyword evidence="4 7" id="KW-0418">Kinase</keyword>
<organism evidence="7 8">
    <name type="scientific">Larsenimonas rhizosphaerae</name>
    <dbReference type="NCBI Taxonomy" id="2944682"/>
    <lineage>
        <taxon>Bacteria</taxon>
        <taxon>Pseudomonadati</taxon>
        <taxon>Pseudomonadota</taxon>
        <taxon>Gammaproteobacteria</taxon>
        <taxon>Oceanospirillales</taxon>
        <taxon>Halomonadaceae</taxon>
        <taxon>Larsenimonas</taxon>
    </lineage>
</organism>
<dbReference type="SUPFAM" id="SSF81606">
    <property type="entry name" value="PP2C-like"/>
    <property type="match status" value="1"/>
</dbReference>
<evidence type="ECO:0000256" key="4">
    <source>
        <dbReference type="ARBA" id="ARBA00022777"/>
    </source>
</evidence>
<evidence type="ECO:0000313" key="7">
    <source>
        <dbReference type="EMBL" id="MCX2523549.1"/>
    </source>
</evidence>
<keyword evidence="8" id="KW-1185">Reference proteome</keyword>
<protein>
    <submittedName>
        <fullName evidence="7">Protein kinase</fullName>
    </submittedName>
</protein>
<dbReference type="RefSeq" id="WP_265895724.1">
    <property type="nucleotide sequence ID" value="NZ_JAPIVE010000001.1"/>
</dbReference>
<dbReference type="PANTHER" id="PTHR24351">
    <property type="entry name" value="RIBOSOMAL PROTEIN S6 KINASE"/>
    <property type="match status" value="1"/>
</dbReference>
<dbReference type="PROSITE" id="PS50011">
    <property type="entry name" value="PROTEIN_KINASE_DOM"/>
    <property type="match status" value="1"/>
</dbReference>
<proteinExistence type="predicted"/>
<dbReference type="Gene3D" id="1.10.510.10">
    <property type="entry name" value="Transferase(Phosphotransferase) domain 1"/>
    <property type="match status" value="1"/>
</dbReference>
<feature type="domain" description="Protein kinase" evidence="6">
    <location>
        <begin position="271"/>
        <end position="539"/>
    </location>
</feature>
<evidence type="ECO:0000256" key="2">
    <source>
        <dbReference type="ARBA" id="ARBA00022679"/>
    </source>
</evidence>
<evidence type="ECO:0000256" key="5">
    <source>
        <dbReference type="ARBA" id="ARBA00022840"/>
    </source>
</evidence>
<dbReference type="InterPro" id="IPR000719">
    <property type="entry name" value="Prot_kinase_dom"/>
</dbReference>
<dbReference type="GO" id="GO:0004674">
    <property type="term" value="F:protein serine/threonine kinase activity"/>
    <property type="evidence" value="ECO:0007669"/>
    <property type="project" value="UniProtKB-KW"/>
</dbReference>
<reference evidence="7" key="1">
    <citation type="submission" date="2022-11" db="EMBL/GenBank/DDBJ databases">
        <title>Larsenimonas rhizosphaerae sp. nov., isolated from a tidal mudflat.</title>
        <authorList>
            <person name="Lee S.D."/>
            <person name="Kim I.S."/>
        </authorList>
    </citation>
    <scope>NUCLEOTIDE SEQUENCE</scope>
    <source>
        <strain evidence="7">GH2-1</strain>
    </source>
</reference>
<keyword evidence="5" id="KW-0067">ATP-binding</keyword>
<keyword evidence="1" id="KW-0723">Serine/threonine-protein kinase</keyword>
<evidence type="ECO:0000259" key="6">
    <source>
        <dbReference type="PROSITE" id="PS50011"/>
    </source>
</evidence>
<dbReference type="CDD" id="cd14014">
    <property type="entry name" value="STKc_PknB_like"/>
    <property type="match status" value="1"/>
</dbReference>
<evidence type="ECO:0000256" key="1">
    <source>
        <dbReference type="ARBA" id="ARBA00022527"/>
    </source>
</evidence>
<gene>
    <name evidence="7" type="ORF">OQ287_04790</name>
</gene>
<dbReference type="Proteomes" id="UP001165678">
    <property type="component" value="Unassembled WGS sequence"/>
</dbReference>
<dbReference type="GO" id="GO:0005524">
    <property type="term" value="F:ATP binding"/>
    <property type="evidence" value="ECO:0007669"/>
    <property type="project" value="UniProtKB-KW"/>
</dbReference>